<keyword evidence="1" id="KW-0645">Protease</keyword>
<protein>
    <submittedName>
        <fullName evidence="1">Carboxypeptidase-like regulatory domain-containing protein</fullName>
    </submittedName>
</protein>
<dbReference type="Gene3D" id="2.60.40.1120">
    <property type="entry name" value="Carboxypeptidase-like, regulatory domain"/>
    <property type="match status" value="1"/>
</dbReference>
<dbReference type="InterPro" id="IPR008969">
    <property type="entry name" value="CarboxyPept-like_regulatory"/>
</dbReference>
<dbReference type="SUPFAM" id="SSF49464">
    <property type="entry name" value="Carboxypeptidase regulatory domain-like"/>
    <property type="match status" value="1"/>
</dbReference>
<dbReference type="RefSeq" id="WP_167963532.1">
    <property type="nucleotide sequence ID" value="NZ_CP050831.1"/>
</dbReference>
<dbReference type="AlphaFoldDB" id="A0A6H0KP64"/>
<dbReference type="EMBL" id="CP050831">
    <property type="protein sequence ID" value="QIU95075.1"/>
    <property type="molecule type" value="Genomic_DNA"/>
</dbReference>
<evidence type="ECO:0000313" key="2">
    <source>
        <dbReference type="Proteomes" id="UP000501780"/>
    </source>
</evidence>
<dbReference type="Pfam" id="PF13715">
    <property type="entry name" value="CarbopepD_reg_2"/>
    <property type="match status" value="1"/>
</dbReference>
<dbReference type="GO" id="GO:0004180">
    <property type="term" value="F:carboxypeptidase activity"/>
    <property type="evidence" value="ECO:0007669"/>
    <property type="project" value="UniProtKB-KW"/>
</dbReference>
<keyword evidence="2" id="KW-1185">Reference proteome</keyword>
<evidence type="ECO:0000313" key="1">
    <source>
        <dbReference type="EMBL" id="QIU95075.1"/>
    </source>
</evidence>
<name>A0A6H0KP64_9BACE</name>
<keyword evidence="1" id="KW-0121">Carboxypeptidase</keyword>
<sequence length="515" mass="59070">MKSAYHYLLVLLLLFFVIDTMRADGGDVLNQIVRLPKTKATVYSLLSDISQQSGYMFIYDSKLIDNDAVVKIKEGKRTVRQAVYDIIGDISLEFKVLGTHILITSPSEKNNQIPQDSLPVQQTVNLIIAGTLLDKETGIPIPSATVGVRGTSVGSITNQNGEFKLSLPDSLEQAPIAFSHIGYISQDIELSVLLGRHNILALEPKVVPLQEVVIRRSEPKKLLREMIERRERNYSHAPIYLTTFYREGVQLKNKFQNLSEAVFKVYKTFSSSFVSDQVKLLKMSRLSNVEVKDSLLVKIKSGIQACLQMDLIKDMPAFMIPNVENNTYTYTSEGMAFLDNRFVNIVHFEQRKGITEPLFCGELYLDSETCALLQARLEVHPKYVKDASGMFVERSTRNIRIIPQKVVYTISYKPWQGTYYIHHIRGDLHFKVKRRRMLFSNQDLHIWFEMITCKVDTEQVTAFPRTDRLPTRTIFSDTNFKYDEDFWKEFNVIPLEAEISKLIEKVSLKIEEIGD</sequence>
<dbReference type="KEGG" id="bfc:BacF7301_13395"/>
<proteinExistence type="predicted"/>
<dbReference type="Proteomes" id="UP000501780">
    <property type="component" value="Chromosome"/>
</dbReference>
<keyword evidence="1" id="KW-0378">Hydrolase</keyword>
<organism evidence="1 2">
    <name type="scientific">Bacteroides faecium</name>
    <dbReference type="NCBI Taxonomy" id="2715212"/>
    <lineage>
        <taxon>Bacteria</taxon>
        <taxon>Pseudomonadati</taxon>
        <taxon>Bacteroidota</taxon>
        <taxon>Bacteroidia</taxon>
        <taxon>Bacteroidales</taxon>
        <taxon>Bacteroidaceae</taxon>
        <taxon>Bacteroides</taxon>
    </lineage>
</organism>
<gene>
    <name evidence="1" type="ORF">BacF7301_13395</name>
</gene>
<reference evidence="1 2" key="1">
    <citation type="submission" date="2020-03" db="EMBL/GenBank/DDBJ databases">
        <title>Genomic analysis of Bacteroides faecium CBA7301.</title>
        <authorList>
            <person name="Kim J."/>
            <person name="Roh S.W."/>
        </authorList>
    </citation>
    <scope>NUCLEOTIDE SEQUENCE [LARGE SCALE GENOMIC DNA]</scope>
    <source>
        <strain evidence="1 2">CBA7301</strain>
    </source>
</reference>
<accession>A0A6H0KP64</accession>